<dbReference type="RefSeq" id="WP_200387377.1">
    <property type="nucleotide sequence ID" value="NZ_NRSD01000006.1"/>
</dbReference>
<dbReference type="PANTHER" id="PTHR43178:SF2">
    <property type="entry name" value="DIHYDROLIPOYLLYSINE-RESIDUE ACETYLTRANSFERASE COMPONENT OF PYRUVATE DEHYDROGENASE COMPLEX"/>
    <property type="match status" value="1"/>
</dbReference>
<feature type="domain" description="Peripheral subunit-binding (PSBD)" evidence="12">
    <location>
        <begin position="285"/>
        <end position="322"/>
    </location>
</feature>
<dbReference type="Gene3D" id="4.10.320.10">
    <property type="entry name" value="E3-binding domain"/>
    <property type="match status" value="1"/>
</dbReference>
<dbReference type="Pfam" id="PF00364">
    <property type="entry name" value="Biotin_lipoyl"/>
    <property type="match status" value="2"/>
</dbReference>
<evidence type="ECO:0000256" key="3">
    <source>
        <dbReference type="ARBA" id="ARBA00022679"/>
    </source>
</evidence>
<dbReference type="Pfam" id="PF00198">
    <property type="entry name" value="2-oxoacid_dh"/>
    <property type="match status" value="1"/>
</dbReference>
<feature type="domain" description="Lipoyl-binding" evidence="11">
    <location>
        <begin position="4"/>
        <end position="78"/>
    </location>
</feature>
<feature type="region of interest" description="Disordered" evidence="10">
    <location>
        <begin position="214"/>
        <end position="271"/>
    </location>
</feature>
<sequence>MATVEDILLPDIGDFSDVEVIEILVAPGDRIEVEQSILSLESDKATIEIPSPKSGVVEELKITLGDRVSQGDLLMTLRTDAAARAPAAPAAREPSAPADRQAPPSDAPTAASAPPRAPSRPASTSAADRFETISVVLPDIGDFSDIPVIEVLVAPGEQVEIDQSLLTLESDKATMEIPSPHAGIVEEVTVKIGDTLNQGDLILTLRSPVREAASVTGTAGAEPLDVDGPFSAEETDATAGPAATAKPDASAGAPARAPGEAERRPAPVLPRPQDMAAIAKGRKPHASPAVRRFARELGVDLTFVKGSGPKGRALKDDVQNFVKQALTRGTPAPATALPFALPAAPEIDFAKFGAIETSELPRIKKLSGRHLHRCWISVPHVTQFDEADITALDAFRREQKAAAEASGVKLTLLPFVLKAVATALERMPILKASLSHDGEQLITKHYTHIGVAVETPNGLLVPVVRDVDRKGIHSLARELAELSEKARNGKLLPGDMQGGCFSISSLGSLGGTAFTPIVNAPEVAILGLSRASIKPVWNGEEFEPRLMLPLSLSYDHRVVDGADGARFTALLASLLGDLRRLLL</sequence>
<keyword evidence="4" id="KW-0677">Repeat</keyword>
<dbReference type="InterPro" id="IPR006256">
    <property type="entry name" value="AcTrfase_Pyrv_DH_cplx"/>
</dbReference>
<organism evidence="13 14">
    <name type="scientific">Thiocapsa imhoffii</name>
    <dbReference type="NCBI Taxonomy" id="382777"/>
    <lineage>
        <taxon>Bacteria</taxon>
        <taxon>Pseudomonadati</taxon>
        <taxon>Pseudomonadota</taxon>
        <taxon>Gammaproteobacteria</taxon>
        <taxon>Chromatiales</taxon>
        <taxon>Chromatiaceae</taxon>
        <taxon>Thiocapsa</taxon>
    </lineage>
</organism>
<dbReference type="EC" id="2.3.1.12" evidence="9"/>
<evidence type="ECO:0000259" key="12">
    <source>
        <dbReference type="PROSITE" id="PS51826"/>
    </source>
</evidence>
<evidence type="ECO:0000256" key="5">
    <source>
        <dbReference type="ARBA" id="ARBA00022823"/>
    </source>
</evidence>
<keyword evidence="6 9" id="KW-0012">Acyltransferase</keyword>
<dbReference type="FunFam" id="3.30.559.10:FF:000004">
    <property type="entry name" value="Acetyltransferase component of pyruvate dehydrogenase complex"/>
    <property type="match status" value="1"/>
</dbReference>
<dbReference type="SUPFAM" id="SSF51230">
    <property type="entry name" value="Single hybrid motif"/>
    <property type="match status" value="2"/>
</dbReference>
<dbReference type="SUPFAM" id="SSF52777">
    <property type="entry name" value="CoA-dependent acyltransferases"/>
    <property type="match status" value="1"/>
</dbReference>
<dbReference type="GO" id="GO:0045254">
    <property type="term" value="C:pyruvate dehydrogenase complex"/>
    <property type="evidence" value="ECO:0007669"/>
    <property type="project" value="UniProtKB-UniRule"/>
</dbReference>
<evidence type="ECO:0000256" key="9">
    <source>
        <dbReference type="RuleBase" id="RU361137"/>
    </source>
</evidence>
<dbReference type="Pfam" id="PF02817">
    <property type="entry name" value="E3_binding"/>
    <property type="match status" value="1"/>
</dbReference>
<dbReference type="InterPro" id="IPR023213">
    <property type="entry name" value="CAT-like_dom_sf"/>
</dbReference>
<feature type="compositionally biased region" description="Low complexity" evidence="10">
    <location>
        <begin position="237"/>
        <end position="258"/>
    </location>
</feature>
<comment type="subunit">
    <text evidence="2 9">Forms a 24-polypeptide structural core with octahedral symmetry.</text>
</comment>
<dbReference type="FunFam" id="2.40.50.100:FF:000009">
    <property type="entry name" value="Acetyltransferase component of pyruvate dehydrogenase complex"/>
    <property type="match status" value="1"/>
</dbReference>
<dbReference type="InterPro" id="IPR011053">
    <property type="entry name" value="Single_hybrid_motif"/>
</dbReference>
<feature type="region of interest" description="Disordered" evidence="10">
    <location>
        <begin position="84"/>
        <end position="126"/>
    </location>
</feature>
<evidence type="ECO:0000256" key="8">
    <source>
        <dbReference type="ARBA" id="ARBA00048370"/>
    </source>
</evidence>
<dbReference type="InterPro" id="IPR000089">
    <property type="entry name" value="Biotin_lipoyl"/>
</dbReference>
<evidence type="ECO:0000256" key="10">
    <source>
        <dbReference type="SAM" id="MobiDB-lite"/>
    </source>
</evidence>
<dbReference type="Gene3D" id="3.30.559.10">
    <property type="entry name" value="Chloramphenicol acetyltransferase-like domain"/>
    <property type="match status" value="1"/>
</dbReference>
<keyword evidence="5 9" id="KW-0450">Lipoyl</keyword>
<dbReference type="GO" id="GO:0005737">
    <property type="term" value="C:cytoplasm"/>
    <property type="evidence" value="ECO:0007669"/>
    <property type="project" value="TreeGrafter"/>
</dbReference>
<dbReference type="PROSITE" id="PS50968">
    <property type="entry name" value="BIOTINYL_LIPOYL"/>
    <property type="match status" value="2"/>
</dbReference>
<protein>
    <recommendedName>
        <fullName evidence="9">Acetyltransferase component of pyruvate dehydrogenase complex</fullName>
        <ecNumber evidence="9">2.3.1.12</ecNumber>
    </recommendedName>
</protein>
<evidence type="ECO:0000256" key="4">
    <source>
        <dbReference type="ARBA" id="ARBA00022737"/>
    </source>
</evidence>
<evidence type="ECO:0000313" key="13">
    <source>
        <dbReference type="EMBL" id="MBK1644570.1"/>
    </source>
</evidence>
<dbReference type="Gene3D" id="2.40.50.100">
    <property type="match status" value="2"/>
</dbReference>
<dbReference type="GO" id="GO:0004742">
    <property type="term" value="F:dihydrolipoyllysine-residue acetyltransferase activity"/>
    <property type="evidence" value="ECO:0007669"/>
    <property type="project" value="UniProtKB-UniRule"/>
</dbReference>
<dbReference type="FunFam" id="4.10.320.10:FF:000002">
    <property type="entry name" value="Dihydrolipoamide acetyltransferase component of pyruvate dehydrogenase complex"/>
    <property type="match status" value="1"/>
</dbReference>
<gene>
    <name evidence="13" type="primary">aceF</name>
    <name evidence="13" type="ORF">CKO25_07890</name>
</gene>
<evidence type="ECO:0000313" key="14">
    <source>
        <dbReference type="Proteomes" id="UP001138802"/>
    </source>
</evidence>
<proteinExistence type="inferred from homology"/>
<evidence type="ECO:0000256" key="6">
    <source>
        <dbReference type="ARBA" id="ARBA00023315"/>
    </source>
</evidence>
<dbReference type="EMBL" id="NRSD01000006">
    <property type="protein sequence ID" value="MBK1644570.1"/>
    <property type="molecule type" value="Genomic_DNA"/>
</dbReference>
<dbReference type="GO" id="GO:0006086">
    <property type="term" value="P:pyruvate decarboxylation to acetyl-CoA"/>
    <property type="evidence" value="ECO:0007669"/>
    <property type="project" value="UniProtKB-UniRule"/>
</dbReference>
<dbReference type="PANTHER" id="PTHR43178">
    <property type="entry name" value="DIHYDROLIPOAMIDE ACETYLTRANSFERASE COMPONENT OF PYRUVATE DEHYDROGENASE COMPLEX"/>
    <property type="match status" value="1"/>
</dbReference>
<accession>A0A9X1B908</accession>
<dbReference type="InterPro" id="IPR050743">
    <property type="entry name" value="2-oxoacid_DH_E2_comp"/>
</dbReference>
<evidence type="ECO:0000256" key="2">
    <source>
        <dbReference type="ARBA" id="ARBA00011484"/>
    </source>
</evidence>
<dbReference type="InterPro" id="IPR004167">
    <property type="entry name" value="PSBD"/>
</dbReference>
<name>A0A9X1B908_9GAMM</name>
<evidence type="ECO:0000259" key="11">
    <source>
        <dbReference type="PROSITE" id="PS50968"/>
    </source>
</evidence>
<evidence type="ECO:0000256" key="7">
    <source>
        <dbReference type="ARBA" id="ARBA00025211"/>
    </source>
</evidence>
<feature type="domain" description="Lipoyl-binding" evidence="11">
    <location>
        <begin position="132"/>
        <end position="206"/>
    </location>
</feature>
<dbReference type="InterPro" id="IPR003016">
    <property type="entry name" value="2-oxoA_DH_lipoyl-BS"/>
</dbReference>
<dbReference type="PROSITE" id="PS51826">
    <property type="entry name" value="PSBD"/>
    <property type="match status" value="1"/>
</dbReference>
<comment type="catalytic activity">
    <reaction evidence="8 9">
        <text>N(6)-[(R)-dihydrolipoyl]-L-lysyl-[protein] + acetyl-CoA = N(6)-[(R)-S(8)-acetyldihydrolipoyl]-L-lysyl-[protein] + CoA</text>
        <dbReference type="Rhea" id="RHEA:17017"/>
        <dbReference type="Rhea" id="RHEA-COMP:10475"/>
        <dbReference type="Rhea" id="RHEA-COMP:10478"/>
        <dbReference type="ChEBI" id="CHEBI:57287"/>
        <dbReference type="ChEBI" id="CHEBI:57288"/>
        <dbReference type="ChEBI" id="CHEBI:83100"/>
        <dbReference type="ChEBI" id="CHEBI:83111"/>
        <dbReference type="EC" id="2.3.1.12"/>
    </reaction>
</comment>
<dbReference type="CDD" id="cd06849">
    <property type="entry name" value="lipoyl_domain"/>
    <property type="match status" value="2"/>
</dbReference>
<comment type="caution">
    <text evidence="13">The sequence shown here is derived from an EMBL/GenBank/DDBJ whole genome shotgun (WGS) entry which is preliminary data.</text>
</comment>
<comment type="similarity">
    <text evidence="1 9">Belongs to the 2-oxoacid dehydrogenase family.</text>
</comment>
<dbReference type="InterPro" id="IPR036625">
    <property type="entry name" value="E3-bd_dom_sf"/>
</dbReference>
<dbReference type="PROSITE" id="PS00189">
    <property type="entry name" value="LIPOYL"/>
    <property type="match status" value="2"/>
</dbReference>
<dbReference type="SUPFAM" id="SSF47005">
    <property type="entry name" value="Peripheral subunit-binding domain of 2-oxo acid dehydrogenase complex"/>
    <property type="match status" value="1"/>
</dbReference>
<comment type="cofactor">
    <cofactor evidence="9">
        <name>(R)-lipoate</name>
        <dbReference type="ChEBI" id="CHEBI:83088"/>
    </cofactor>
    <text evidence="9">Binds 2 lipoyl cofactors covalently.</text>
</comment>
<dbReference type="AlphaFoldDB" id="A0A9X1B908"/>
<evidence type="ECO:0000256" key="1">
    <source>
        <dbReference type="ARBA" id="ARBA00007317"/>
    </source>
</evidence>
<dbReference type="NCBIfam" id="TIGR01348">
    <property type="entry name" value="PDHac_trf_long"/>
    <property type="match status" value="1"/>
</dbReference>
<reference evidence="13 14" key="1">
    <citation type="journal article" date="2020" name="Microorganisms">
        <title>Osmotic Adaptation and Compatible Solute Biosynthesis of Phototrophic Bacteria as Revealed from Genome Analyses.</title>
        <authorList>
            <person name="Imhoff J.F."/>
            <person name="Rahn T."/>
            <person name="Kunzel S."/>
            <person name="Keller A."/>
            <person name="Neulinger S.C."/>
        </authorList>
    </citation>
    <scope>NUCLEOTIDE SEQUENCE [LARGE SCALE GENOMIC DNA]</scope>
    <source>
        <strain evidence="13 14">DSM 21303</strain>
    </source>
</reference>
<keyword evidence="3 9" id="KW-0808">Transferase</keyword>
<comment type="function">
    <text evidence="7">The pyruvate dehydrogenase complex catalyzes the overall conversion of pyruvate to acetyl-CoA and CO(2). It contains multiple copies of three enzymatic components: pyruvate dehydrogenase (E1), dihydrolipoamide acetyltransferase (E2) and lipoamide dehydrogenase (E3).</text>
</comment>
<dbReference type="InterPro" id="IPR001078">
    <property type="entry name" value="2-oxoacid_DH_actylTfrase"/>
</dbReference>
<keyword evidence="14" id="KW-1185">Reference proteome</keyword>
<dbReference type="GO" id="GO:0031405">
    <property type="term" value="F:lipoic acid binding"/>
    <property type="evidence" value="ECO:0007669"/>
    <property type="project" value="TreeGrafter"/>
</dbReference>
<dbReference type="Proteomes" id="UP001138802">
    <property type="component" value="Unassembled WGS sequence"/>
</dbReference>